<dbReference type="SUPFAM" id="SSF52058">
    <property type="entry name" value="L domain-like"/>
    <property type="match status" value="1"/>
</dbReference>
<evidence type="ECO:0000256" key="6">
    <source>
        <dbReference type="SAM" id="SignalP"/>
    </source>
</evidence>
<dbReference type="PANTHER" id="PTHR24366:SF161">
    <property type="entry name" value="TIR DOMAIN-CONTAINING PROTEIN"/>
    <property type="match status" value="1"/>
</dbReference>
<dbReference type="AlphaFoldDB" id="A0A1A7WT55"/>
<feature type="region of interest" description="Disordered" evidence="4">
    <location>
        <begin position="336"/>
        <end position="367"/>
    </location>
</feature>
<dbReference type="InterPro" id="IPR032675">
    <property type="entry name" value="LRR_dom_sf"/>
</dbReference>
<organism evidence="8">
    <name type="scientific">Iconisemion striatum</name>
    <dbReference type="NCBI Taxonomy" id="60296"/>
    <lineage>
        <taxon>Eukaryota</taxon>
        <taxon>Metazoa</taxon>
        <taxon>Chordata</taxon>
        <taxon>Craniata</taxon>
        <taxon>Vertebrata</taxon>
        <taxon>Euteleostomi</taxon>
        <taxon>Actinopterygii</taxon>
        <taxon>Neopterygii</taxon>
        <taxon>Teleostei</taxon>
        <taxon>Neoteleostei</taxon>
        <taxon>Acanthomorphata</taxon>
        <taxon>Ovalentaria</taxon>
        <taxon>Atherinomorphae</taxon>
        <taxon>Cyprinodontiformes</taxon>
        <taxon>Nothobranchiidae</taxon>
        <taxon>Iconisemion</taxon>
    </lineage>
</organism>
<keyword evidence="5" id="KW-0472">Membrane</keyword>
<feature type="non-terminal residue" evidence="8">
    <location>
        <position position="539"/>
    </location>
</feature>
<evidence type="ECO:0000256" key="4">
    <source>
        <dbReference type="SAM" id="MobiDB-lite"/>
    </source>
</evidence>
<evidence type="ECO:0000256" key="2">
    <source>
        <dbReference type="ARBA" id="ARBA00022729"/>
    </source>
</evidence>
<feature type="signal peptide" evidence="6">
    <location>
        <begin position="1"/>
        <end position="22"/>
    </location>
</feature>
<dbReference type="InterPro" id="IPR000483">
    <property type="entry name" value="Cys-rich_flank_reg_C"/>
</dbReference>
<keyword evidence="5" id="KW-0812">Transmembrane</keyword>
<feature type="domain" description="LRRCT" evidence="7">
    <location>
        <begin position="197"/>
        <end position="247"/>
    </location>
</feature>
<proteinExistence type="predicted"/>
<evidence type="ECO:0000256" key="5">
    <source>
        <dbReference type="SAM" id="Phobius"/>
    </source>
</evidence>
<dbReference type="PANTHER" id="PTHR24366">
    <property type="entry name" value="IG(IMMUNOGLOBULIN) AND LRR(LEUCINE RICH REPEAT) DOMAINS"/>
    <property type="match status" value="1"/>
</dbReference>
<dbReference type="SMART" id="SM00369">
    <property type="entry name" value="LRR_TYP"/>
    <property type="match status" value="4"/>
</dbReference>
<dbReference type="Gene3D" id="3.80.10.10">
    <property type="entry name" value="Ribonuclease Inhibitor"/>
    <property type="match status" value="1"/>
</dbReference>
<dbReference type="SMART" id="SM00082">
    <property type="entry name" value="LRRCT"/>
    <property type="match status" value="1"/>
</dbReference>
<dbReference type="Pfam" id="PF13855">
    <property type="entry name" value="LRR_8"/>
    <property type="match status" value="2"/>
</dbReference>
<dbReference type="PROSITE" id="PS51257">
    <property type="entry name" value="PROKAR_LIPOPROTEIN"/>
    <property type="match status" value="1"/>
</dbReference>
<keyword evidence="5" id="KW-1133">Transmembrane helix</keyword>
<keyword evidence="2 6" id="KW-0732">Signal</keyword>
<sequence>MLKMKGEAVFALLMATVHLSCSCRQVNTVLVCSEILANFEPGCSTLLVTLRNVGEINSTVLQSQALASITVILSNNVGVTRIAAKAFSSFPNLRRLNLDDNLLSQIDPDWFGNPAALDELELAGNRIEELNESSLDGLTNLTQLRLNKNRIQTIHPDSFRSQRRLADVDLSENRLMWISSEVFRSLLSLRSIRLDGNPWNCSCHAKNFVASLKGLKDRNQLNNSLNVTCESPPSLKGQPVWDVSVCPAGPPDPSAPTPSEEPATSTGTSSDTESSTNSKPTSKPESSFCLSPSPSPDPNHNTLIAVLVVLSVLLFVVCLLAVMQLRKFRKKTVMPECPKGEQQQGKEELEDSRSNRDPSQSAHPEVAHMRSFTGVRAKSANAVILTSPFCVPEKDEVHFQIESKDPPDASGNPGDEKLVSESGAETVGGNELDHFTTTDVVPENQRHESRDLHENQEGVNAANADVVPYLSIGTVKNQPSPGEEATRGPESGLKRKVFRRISTWPPSAAQWQERCKMKEDDSFAVWTQKISVKLSDDMD</sequence>
<reference evidence="8" key="1">
    <citation type="submission" date="2016-05" db="EMBL/GenBank/DDBJ databases">
        <authorList>
            <person name="Lavstsen T."/>
            <person name="Jespersen J.S."/>
        </authorList>
    </citation>
    <scope>NUCLEOTIDE SEQUENCE</scope>
    <source>
        <tissue evidence="8">Brain</tissue>
    </source>
</reference>
<evidence type="ECO:0000256" key="1">
    <source>
        <dbReference type="ARBA" id="ARBA00022614"/>
    </source>
</evidence>
<feature type="region of interest" description="Disordered" evidence="4">
    <location>
        <begin position="240"/>
        <end position="295"/>
    </location>
</feature>
<feature type="compositionally biased region" description="Low complexity" evidence="4">
    <location>
        <begin position="257"/>
        <end position="278"/>
    </location>
</feature>
<dbReference type="EMBL" id="HADW01007314">
    <property type="protein sequence ID" value="SBP08714.1"/>
    <property type="molecule type" value="Transcribed_RNA"/>
</dbReference>
<accession>A0A1A7WT55</accession>
<evidence type="ECO:0000259" key="7">
    <source>
        <dbReference type="SMART" id="SM00082"/>
    </source>
</evidence>
<dbReference type="InterPro" id="IPR003591">
    <property type="entry name" value="Leu-rich_rpt_typical-subtyp"/>
</dbReference>
<evidence type="ECO:0000256" key="3">
    <source>
        <dbReference type="ARBA" id="ARBA00022737"/>
    </source>
</evidence>
<dbReference type="InterPro" id="IPR001611">
    <property type="entry name" value="Leu-rich_rpt"/>
</dbReference>
<dbReference type="Pfam" id="PF01463">
    <property type="entry name" value="LRRCT"/>
    <property type="match status" value="1"/>
</dbReference>
<dbReference type="PROSITE" id="PS51450">
    <property type="entry name" value="LRR"/>
    <property type="match status" value="1"/>
</dbReference>
<feature type="compositionally biased region" description="Basic and acidic residues" evidence="4">
    <location>
        <begin position="344"/>
        <end position="356"/>
    </location>
</feature>
<keyword evidence="3" id="KW-0677">Repeat</keyword>
<feature type="chain" id="PRO_5008362572" description="LRRCT domain-containing protein" evidence="6">
    <location>
        <begin position="23"/>
        <end position="539"/>
    </location>
</feature>
<reference evidence="8" key="2">
    <citation type="submission" date="2016-06" db="EMBL/GenBank/DDBJ databases">
        <title>The genome of a short-lived fish provides insights into sex chromosome evolution and the genetic control of aging.</title>
        <authorList>
            <person name="Reichwald K."/>
            <person name="Felder M."/>
            <person name="Petzold A."/>
            <person name="Koch P."/>
            <person name="Groth M."/>
            <person name="Platzer M."/>
        </authorList>
    </citation>
    <scope>NUCLEOTIDE SEQUENCE</scope>
    <source>
        <tissue evidence="8">Brain</tissue>
    </source>
</reference>
<gene>
    <name evidence="8" type="primary">BX000468.1</name>
</gene>
<protein>
    <recommendedName>
        <fullName evidence="7">LRRCT domain-containing protein</fullName>
    </recommendedName>
</protein>
<feature type="region of interest" description="Disordered" evidence="4">
    <location>
        <begin position="402"/>
        <end position="494"/>
    </location>
</feature>
<evidence type="ECO:0000313" key="8">
    <source>
        <dbReference type="EMBL" id="SBP08714.1"/>
    </source>
</evidence>
<name>A0A1A7WT55_9TELE</name>
<keyword evidence="1" id="KW-0433">Leucine-rich repeat</keyword>
<feature type="compositionally biased region" description="Polar residues" evidence="4">
    <location>
        <begin position="279"/>
        <end position="295"/>
    </location>
</feature>
<feature type="compositionally biased region" description="Basic and acidic residues" evidence="4">
    <location>
        <begin position="444"/>
        <end position="456"/>
    </location>
</feature>
<feature type="transmembrane region" description="Helical" evidence="5">
    <location>
        <begin position="303"/>
        <end position="322"/>
    </location>
</feature>